<proteinExistence type="predicted"/>
<evidence type="ECO:0000313" key="10">
    <source>
        <dbReference type="WBParaSite" id="TCONS_00012230.p1"/>
    </source>
</evidence>
<dbReference type="WBParaSite" id="TCONS_00012230.p1">
    <property type="protein sequence ID" value="TCONS_00012230.p1"/>
    <property type="gene ID" value="XLOC_007741"/>
</dbReference>
<evidence type="ECO:0000256" key="5">
    <source>
        <dbReference type="ARBA" id="ARBA00022989"/>
    </source>
</evidence>
<dbReference type="PANTHER" id="PTHR21252">
    <property type="entry name" value="TB1 PROTEIN-RELATED"/>
    <property type="match status" value="1"/>
</dbReference>
<evidence type="ECO:0000256" key="7">
    <source>
        <dbReference type="ARBA" id="ARBA00023136"/>
    </source>
</evidence>
<keyword evidence="7" id="KW-0472">Membrane</keyword>
<name>A0AAF5DHC5_STRER</name>
<dbReference type="GO" id="GO:0090149">
    <property type="term" value="P:mitochondrial membrane fission"/>
    <property type="evidence" value="ECO:0007669"/>
    <property type="project" value="InterPro"/>
</dbReference>
<evidence type="ECO:0000256" key="3">
    <source>
        <dbReference type="ARBA" id="ARBA00022692"/>
    </source>
</evidence>
<dbReference type="GO" id="GO:0005741">
    <property type="term" value="C:mitochondrial outer membrane"/>
    <property type="evidence" value="ECO:0007669"/>
    <property type="project" value="InterPro"/>
</dbReference>
<accession>A0AAF5DHC5</accession>
<evidence type="ECO:0000256" key="2">
    <source>
        <dbReference type="ARBA" id="ARBA00022448"/>
    </source>
</evidence>
<dbReference type="PANTHER" id="PTHR21252:SF2">
    <property type="entry name" value="MITOCHONDRIAL OUTER MEMBRANE PROTEIN SLC25A46"/>
    <property type="match status" value="1"/>
</dbReference>
<dbReference type="InterPro" id="IPR023395">
    <property type="entry name" value="MCP_dom_sf"/>
</dbReference>
<keyword evidence="4" id="KW-0677">Repeat</keyword>
<dbReference type="Gene3D" id="1.50.40.10">
    <property type="entry name" value="Mitochondrial carrier domain"/>
    <property type="match status" value="1"/>
</dbReference>
<feature type="region of interest" description="Disordered" evidence="8">
    <location>
        <begin position="1"/>
        <end position="39"/>
    </location>
</feature>
<reference evidence="10" key="1">
    <citation type="submission" date="2024-02" db="UniProtKB">
        <authorList>
            <consortium name="WormBaseParasite"/>
        </authorList>
    </citation>
    <scope>IDENTIFICATION</scope>
</reference>
<dbReference type="SUPFAM" id="SSF103506">
    <property type="entry name" value="Mitochondrial carrier"/>
    <property type="match status" value="1"/>
</dbReference>
<dbReference type="Proteomes" id="UP000035681">
    <property type="component" value="Unplaced"/>
</dbReference>
<comment type="subcellular location">
    <subcellularLocation>
        <location evidence="1">Mitochondrion membrane</location>
        <topology evidence="1">Multi-pass membrane protein</topology>
    </subcellularLocation>
</comment>
<evidence type="ECO:0000256" key="1">
    <source>
        <dbReference type="ARBA" id="ARBA00004225"/>
    </source>
</evidence>
<evidence type="ECO:0000313" key="9">
    <source>
        <dbReference type="Proteomes" id="UP000035681"/>
    </source>
</evidence>
<keyword evidence="2" id="KW-0813">Transport</keyword>
<keyword evidence="6" id="KW-0496">Mitochondrion</keyword>
<keyword evidence="9" id="KW-1185">Reference proteome</keyword>
<dbReference type="AlphaFoldDB" id="A0AAF5DHC5"/>
<evidence type="ECO:0000256" key="6">
    <source>
        <dbReference type="ARBA" id="ARBA00023128"/>
    </source>
</evidence>
<keyword evidence="5" id="KW-1133">Transmembrane helix</keyword>
<evidence type="ECO:0000256" key="8">
    <source>
        <dbReference type="SAM" id="MobiDB-lite"/>
    </source>
</evidence>
<keyword evidence="3" id="KW-0812">Transmembrane</keyword>
<sequence>MSGDNAPRWRYRTRPDPKSFNRIPIYDDEEDDDSNDSDDSIKLLYNSVKEYKKPVISKKDRKDEVMMEEDTSYQNTIPSTVPLETTEETFYNNILGSLDVGLRFLIRHPCNVIRRQCQVHQFAKSLHLQPFTLLPVICRSISNDVGFMSLWKGSIGSAYIYGISSLVEIVVSDVFNLPHKILSNDTTRRYWRHIGMKAISFAVIMPFHISAFIETVRSRAGLSPGDYRITEVLTNGIDRLKYDIIGPRDNSRRFSIFYLSIPGTLYYTAHYMITLKSYNVIHEMVTKYVMRKKASERTLFHKFLPKTIASLTSIIVADALLYPFETILHRLYIQGTRTLIDNMDTGASAISISAKYLGIKDCIQQMWEKEHKWVFLSGIGALMLQTGLQLSLLKCTRYVLEYGTKTPNSTPDHVHLIHRPDPLSGEARL</sequence>
<evidence type="ECO:0000256" key="4">
    <source>
        <dbReference type="ARBA" id="ARBA00022737"/>
    </source>
</evidence>
<feature type="compositionally biased region" description="Acidic residues" evidence="8">
    <location>
        <begin position="26"/>
        <end position="38"/>
    </location>
</feature>
<dbReference type="InterPro" id="IPR039158">
    <property type="entry name" value="SLC25A46"/>
</dbReference>
<protein>
    <submittedName>
        <fullName evidence="10">Solute carrier family 25 member 46</fullName>
    </submittedName>
</protein>
<organism evidence="9 10">
    <name type="scientific">Strongyloides stercoralis</name>
    <name type="common">Threadworm</name>
    <dbReference type="NCBI Taxonomy" id="6248"/>
    <lineage>
        <taxon>Eukaryota</taxon>
        <taxon>Metazoa</taxon>
        <taxon>Ecdysozoa</taxon>
        <taxon>Nematoda</taxon>
        <taxon>Chromadorea</taxon>
        <taxon>Rhabditida</taxon>
        <taxon>Tylenchina</taxon>
        <taxon>Panagrolaimomorpha</taxon>
        <taxon>Strongyloidoidea</taxon>
        <taxon>Strongyloididae</taxon>
        <taxon>Strongyloides</taxon>
    </lineage>
</organism>